<evidence type="ECO:0000313" key="10">
    <source>
        <dbReference type="Proteomes" id="UP000284219"/>
    </source>
</evidence>
<dbReference type="EC" id="3.6.4.13" evidence="1"/>
<dbReference type="EMBL" id="MCHY01000007">
    <property type="protein sequence ID" value="RKD25114.1"/>
    <property type="molecule type" value="Genomic_DNA"/>
</dbReference>
<dbReference type="Pfam" id="PF22527">
    <property type="entry name" value="DEXQc_Suv3"/>
    <property type="match status" value="1"/>
</dbReference>
<evidence type="ECO:0000256" key="2">
    <source>
        <dbReference type="ARBA" id="ARBA00022741"/>
    </source>
</evidence>
<reference evidence="9 10" key="1">
    <citation type="submission" date="2016-08" db="EMBL/GenBank/DDBJ databases">
        <title>Novel Firmicute Genomes.</title>
        <authorList>
            <person name="Poppleton D.I."/>
            <person name="Gribaldo S."/>
        </authorList>
    </citation>
    <scope>NUCLEOTIDE SEQUENCE [LARGE SCALE GENOMIC DNA]</scope>
    <source>
        <strain evidence="9 10">RAOx-1</strain>
    </source>
</reference>
<dbReference type="Pfam" id="PF00271">
    <property type="entry name" value="Helicase_C"/>
    <property type="match status" value="1"/>
</dbReference>
<sequence>MSLAHLSKQLEQIESQLASSEEPLMTLSAARATKQEGVLIVTIQTVSTWMHQIYRSVGTTDPLYQKAEAISDRLKEKMKRISEIILQSINEEYETKFQFEDVFAEDPGYYYRHGILQTIQAVGVLNDLFQKLLTEKIPSHPRDEYPLARQMRRVFILHTGPTNSGKTYESLQRLKEAENGIYLSPLRLLALEVYERLKQDGVPCDLLTGEEAQFSPGARHVACTIEKADYATVFDVAVIDEGQMIADPSRGYAWSRAILGIRAKEIHICCAPEAVVLLQKLIADCADEVYIQRHHRHTPLLVEESSFTFPEDVKAGDALIVFSRKEVLRVAQSLAKRHISSSVVYGNLPPETRRKQVDLFLSGETEVVVSTDAIGMGLNLPIQRVVFLETEKFDGTEIRPLTSQEVKQIAGRAGRKGSFDRGYVNAVTELDKMKRKLAVKERDLAFAYIAPHDFTILQLPFGSLLERLKAWTQYEVKVAHFRKADISEELALLELAAEYEAILPHEALYKAITIPFNYKEADLLRQWFDYLDCLKQSRSYLPKPKLRRYNLTALETYYRAIGLYYSFSTKFGMAYDARWVRRERRKSSESIHQLLKNQAQTV</sequence>
<dbReference type="InterPro" id="IPR001650">
    <property type="entry name" value="Helicase_C-like"/>
</dbReference>
<dbReference type="GO" id="GO:0005524">
    <property type="term" value="F:ATP binding"/>
    <property type="evidence" value="ECO:0007669"/>
    <property type="project" value="UniProtKB-KW"/>
</dbReference>
<dbReference type="PANTHER" id="PTHR12131">
    <property type="entry name" value="ATP-DEPENDENT RNA AND DNA HELICASE"/>
    <property type="match status" value="1"/>
</dbReference>
<dbReference type="CDD" id="cd17913">
    <property type="entry name" value="DEXQc_Suv3"/>
    <property type="match status" value="1"/>
</dbReference>
<gene>
    <name evidence="9" type="ORF">BEP19_04655</name>
</gene>
<dbReference type="RefSeq" id="WP_120188936.1">
    <property type="nucleotide sequence ID" value="NZ_MCHY01000007.1"/>
</dbReference>
<dbReference type="AlphaFoldDB" id="A0A419SMB6"/>
<dbReference type="Gene3D" id="3.40.50.300">
    <property type="entry name" value="P-loop containing nucleotide triphosphate hydrolases"/>
    <property type="match status" value="2"/>
</dbReference>
<dbReference type="SMART" id="SM00490">
    <property type="entry name" value="HELICc"/>
    <property type="match status" value="1"/>
</dbReference>
<dbReference type="Proteomes" id="UP000284219">
    <property type="component" value="Unassembled WGS sequence"/>
</dbReference>
<organism evidence="9 10">
    <name type="scientific">Ammoniphilus oxalaticus</name>
    <dbReference type="NCBI Taxonomy" id="66863"/>
    <lineage>
        <taxon>Bacteria</taxon>
        <taxon>Bacillati</taxon>
        <taxon>Bacillota</taxon>
        <taxon>Bacilli</taxon>
        <taxon>Bacillales</taxon>
        <taxon>Paenibacillaceae</taxon>
        <taxon>Aneurinibacillus group</taxon>
        <taxon>Ammoniphilus</taxon>
    </lineage>
</organism>
<evidence type="ECO:0000256" key="7">
    <source>
        <dbReference type="ARBA" id="ARBA00047984"/>
    </source>
</evidence>
<dbReference type="PROSITE" id="PS51194">
    <property type="entry name" value="HELICASE_CTER"/>
    <property type="match status" value="1"/>
</dbReference>
<dbReference type="CDD" id="cd18805">
    <property type="entry name" value="SF2_C_suv3"/>
    <property type="match status" value="1"/>
</dbReference>
<dbReference type="InterPro" id="IPR027417">
    <property type="entry name" value="P-loop_NTPase"/>
</dbReference>
<accession>A0A419SMB6</accession>
<keyword evidence="6" id="KW-0809">Transit peptide</keyword>
<feature type="domain" description="Helicase C-terminal" evidence="8">
    <location>
        <begin position="277"/>
        <end position="457"/>
    </location>
</feature>
<dbReference type="OrthoDB" id="9807155at2"/>
<evidence type="ECO:0000313" key="9">
    <source>
        <dbReference type="EMBL" id="RKD25114.1"/>
    </source>
</evidence>
<keyword evidence="5" id="KW-0067">ATP-binding</keyword>
<evidence type="ECO:0000256" key="6">
    <source>
        <dbReference type="ARBA" id="ARBA00022946"/>
    </source>
</evidence>
<dbReference type="SUPFAM" id="SSF52540">
    <property type="entry name" value="P-loop containing nucleoside triphosphate hydrolases"/>
    <property type="match status" value="1"/>
</dbReference>
<dbReference type="GO" id="GO:0016787">
    <property type="term" value="F:hydrolase activity"/>
    <property type="evidence" value="ECO:0007669"/>
    <property type="project" value="UniProtKB-KW"/>
</dbReference>
<dbReference type="InterPro" id="IPR050699">
    <property type="entry name" value="RNA-DNA_Helicase"/>
</dbReference>
<keyword evidence="4" id="KW-0347">Helicase</keyword>
<comment type="catalytic activity">
    <reaction evidence="7">
        <text>ATP + H2O = ADP + phosphate + H(+)</text>
        <dbReference type="Rhea" id="RHEA:13065"/>
        <dbReference type="ChEBI" id="CHEBI:15377"/>
        <dbReference type="ChEBI" id="CHEBI:15378"/>
        <dbReference type="ChEBI" id="CHEBI:30616"/>
        <dbReference type="ChEBI" id="CHEBI:43474"/>
        <dbReference type="ChEBI" id="CHEBI:456216"/>
        <dbReference type="EC" id="3.6.4.13"/>
    </reaction>
</comment>
<evidence type="ECO:0000256" key="4">
    <source>
        <dbReference type="ARBA" id="ARBA00022806"/>
    </source>
</evidence>
<keyword evidence="10" id="KW-1185">Reference proteome</keyword>
<keyword evidence="3" id="KW-0378">Hydrolase</keyword>
<protein>
    <recommendedName>
        <fullName evidence="1">RNA helicase</fullName>
        <ecNumber evidence="1">3.6.4.13</ecNumber>
    </recommendedName>
</protein>
<comment type="caution">
    <text evidence="9">The sequence shown here is derived from an EMBL/GenBank/DDBJ whole genome shotgun (WGS) entry which is preliminary data.</text>
</comment>
<dbReference type="InterPro" id="IPR044774">
    <property type="entry name" value="Suv3_DEXQc"/>
</dbReference>
<evidence type="ECO:0000256" key="3">
    <source>
        <dbReference type="ARBA" id="ARBA00022801"/>
    </source>
</evidence>
<dbReference type="InterPro" id="IPR055206">
    <property type="entry name" value="DEXQc_SUV3"/>
</dbReference>
<dbReference type="Gene3D" id="1.20.272.40">
    <property type="match status" value="1"/>
</dbReference>
<dbReference type="GO" id="GO:0003724">
    <property type="term" value="F:RNA helicase activity"/>
    <property type="evidence" value="ECO:0007669"/>
    <property type="project" value="UniProtKB-EC"/>
</dbReference>
<keyword evidence="2" id="KW-0547">Nucleotide-binding</keyword>
<proteinExistence type="predicted"/>
<evidence type="ECO:0000256" key="5">
    <source>
        <dbReference type="ARBA" id="ARBA00022840"/>
    </source>
</evidence>
<name>A0A419SMB6_9BACL</name>
<evidence type="ECO:0000259" key="8">
    <source>
        <dbReference type="PROSITE" id="PS51194"/>
    </source>
</evidence>
<evidence type="ECO:0000256" key="1">
    <source>
        <dbReference type="ARBA" id="ARBA00012552"/>
    </source>
</evidence>
<dbReference type="PANTHER" id="PTHR12131:SF1">
    <property type="entry name" value="ATP-DEPENDENT RNA HELICASE SUPV3L1, MITOCHONDRIAL-RELATED"/>
    <property type="match status" value="1"/>
</dbReference>